<sequence>MEERLRKKGKRGEAKRNGMNRQALEEALKLPSDTPARIDRIHRRLERKLKAYPRHRPRLRPKLMLEIMEAEELSPGLRDVLDRFLVSLVFRNAPEIFDEPDLNSMRLRALDPDGDRARAKDPVGAYLNSRPEEIRTLYLGSLHYAMRNVPEAYDAFDRSRRAQLAIGRFPHMHTGLAMARTLDELVTLGTAADAPLRSPVTFDSDRSFAEDKPLFLVGVDQKYFDLFSEGLIASANGRVNLHFHIANPTDSPRPTAGNIRYSFETAPHDTAYYASMRFLRMSEILRHHGAPRITAIDADKVFTTDPADYSAYLEGKDMGLTVFYEYPSQLFWNHCNAQVVTMCDTPAAENFMAVFSRLFDALFDPQGQNWWIDQALLAHAVHVTKATGHGAHIVNNRSASDVGAIAGLEQVKGVAEHKSKGQDAQVALDEAG</sequence>
<protein>
    <recommendedName>
        <fullName evidence="4">Nucleotide-diphospho-sugar transferase domain-containing protein</fullName>
    </recommendedName>
</protein>
<dbReference type="EMBL" id="FZOY01000013">
    <property type="protein sequence ID" value="SNT37901.1"/>
    <property type="molecule type" value="Genomic_DNA"/>
</dbReference>
<organism evidence="2 3">
    <name type="scientific">Tropicimonas sediminicola</name>
    <dbReference type="NCBI Taxonomy" id="1031541"/>
    <lineage>
        <taxon>Bacteria</taxon>
        <taxon>Pseudomonadati</taxon>
        <taxon>Pseudomonadota</taxon>
        <taxon>Alphaproteobacteria</taxon>
        <taxon>Rhodobacterales</taxon>
        <taxon>Roseobacteraceae</taxon>
        <taxon>Tropicimonas</taxon>
    </lineage>
</organism>
<feature type="region of interest" description="Disordered" evidence="1">
    <location>
        <begin position="1"/>
        <end position="22"/>
    </location>
</feature>
<feature type="compositionally biased region" description="Basic and acidic residues" evidence="1">
    <location>
        <begin position="1"/>
        <end position="16"/>
    </location>
</feature>
<dbReference type="AlphaFoldDB" id="A0A239M5G3"/>
<name>A0A239M5G3_9RHOB</name>
<reference evidence="2 3" key="1">
    <citation type="submission" date="2017-06" db="EMBL/GenBank/DDBJ databases">
        <authorList>
            <person name="Kim H.J."/>
            <person name="Triplett B.A."/>
        </authorList>
    </citation>
    <scope>NUCLEOTIDE SEQUENCE [LARGE SCALE GENOMIC DNA]</scope>
    <source>
        <strain evidence="2 3">DSM 29339</strain>
    </source>
</reference>
<keyword evidence="3" id="KW-1185">Reference proteome</keyword>
<evidence type="ECO:0000313" key="2">
    <source>
        <dbReference type="EMBL" id="SNT37901.1"/>
    </source>
</evidence>
<dbReference type="OrthoDB" id="7307086at2"/>
<accession>A0A239M5G3</accession>
<proteinExistence type="predicted"/>
<dbReference type="RefSeq" id="WP_089235390.1">
    <property type="nucleotide sequence ID" value="NZ_FZOY01000013.1"/>
</dbReference>
<gene>
    <name evidence="2" type="ORF">SAMN05421757_11352</name>
</gene>
<evidence type="ECO:0008006" key="4">
    <source>
        <dbReference type="Google" id="ProtNLM"/>
    </source>
</evidence>
<dbReference type="Proteomes" id="UP000198426">
    <property type="component" value="Unassembled WGS sequence"/>
</dbReference>
<evidence type="ECO:0000256" key="1">
    <source>
        <dbReference type="SAM" id="MobiDB-lite"/>
    </source>
</evidence>
<evidence type="ECO:0000313" key="3">
    <source>
        <dbReference type="Proteomes" id="UP000198426"/>
    </source>
</evidence>